<dbReference type="STRING" id="582899.Hden_3148"/>
<evidence type="ECO:0000313" key="3">
    <source>
        <dbReference type="EMBL" id="ADJ24943.1"/>
    </source>
</evidence>
<feature type="transmembrane region" description="Helical" evidence="1">
    <location>
        <begin position="199"/>
        <end position="218"/>
    </location>
</feature>
<feature type="transmembrane region" description="Helical" evidence="1">
    <location>
        <begin position="70"/>
        <end position="90"/>
    </location>
</feature>
<keyword evidence="4" id="KW-1185">Reference proteome</keyword>
<dbReference type="PANTHER" id="PTHR19353">
    <property type="entry name" value="FATTY ACID DESATURASE 2"/>
    <property type="match status" value="1"/>
</dbReference>
<dbReference type="GO" id="GO:0016020">
    <property type="term" value="C:membrane"/>
    <property type="evidence" value="ECO:0007669"/>
    <property type="project" value="TreeGrafter"/>
</dbReference>
<keyword evidence="1" id="KW-0812">Transmembrane</keyword>
<feature type="transmembrane region" description="Helical" evidence="1">
    <location>
        <begin position="254"/>
        <end position="274"/>
    </location>
</feature>
<dbReference type="HOGENOM" id="CLU_043118_0_0_5"/>
<evidence type="ECO:0000313" key="4">
    <source>
        <dbReference type="Proteomes" id="UP000002033"/>
    </source>
</evidence>
<gene>
    <name evidence="3" type="ordered locus">Hden_3148</name>
</gene>
<dbReference type="AlphaFoldDB" id="D8JW64"/>
<protein>
    <submittedName>
        <fullName evidence="3">Fatty acid desaturase</fullName>
    </submittedName>
</protein>
<dbReference type="KEGG" id="hdn:Hden_3148"/>
<accession>D8JW64</accession>
<dbReference type="GO" id="GO:0006629">
    <property type="term" value="P:lipid metabolic process"/>
    <property type="evidence" value="ECO:0007669"/>
    <property type="project" value="InterPro"/>
</dbReference>
<dbReference type="Pfam" id="PF00487">
    <property type="entry name" value="FA_desaturase"/>
    <property type="match status" value="1"/>
</dbReference>
<dbReference type="PANTHER" id="PTHR19353:SF73">
    <property type="entry name" value="FATTY ACID DESATURASE"/>
    <property type="match status" value="1"/>
</dbReference>
<feature type="domain" description="Fatty acid desaturase" evidence="2">
    <location>
        <begin position="98"/>
        <end position="336"/>
    </location>
</feature>
<dbReference type="CDD" id="cd03507">
    <property type="entry name" value="Delta12-FADS-like"/>
    <property type="match status" value="1"/>
</dbReference>
<evidence type="ECO:0000256" key="1">
    <source>
        <dbReference type="SAM" id="Phobius"/>
    </source>
</evidence>
<dbReference type="Proteomes" id="UP000002033">
    <property type="component" value="Chromosome"/>
</dbReference>
<dbReference type="EMBL" id="CP002083">
    <property type="protein sequence ID" value="ADJ24943.1"/>
    <property type="molecule type" value="Genomic_DNA"/>
</dbReference>
<proteinExistence type="predicted"/>
<reference evidence="4" key="1">
    <citation type="journal article" date="2011" name="J. Bacteriol.">
        <title>Genome sequences of eight morphologically diverse alphaproteobacteria.</title>
        <authorList>
            <consortium name="US DOE Joint Genome Institute"/>
            <person name="Brown P.J."/>
            <person name="Kysela D.T."/>
            <person name="Buechlein A."/>
            <person name="Hemmerich C."/>
            <person name="Brun Y.V."/>
        </authorList>
    </citation>
    <scope>NUCLEOTIDE SEQUENCE [LARGE SCALE GENOMIC DNA]</scope>
    <source>
        <strain evidence="4">ATCC 51888 / DSM 1869 / NCIB 11706 / TK 0415</strain>
    </source>
</reference>
<feature type="transmembrane region" description="Helical" evidence="1">
    <location>
        <begin position="230"/>
        <end position="249"/>
    </location>
</feature>
<dbReference type="GO" id="GO:0016717">
    <property type="term" value="F:oxidoreductase activity, acting on paired donors, with oxidation of a pair of donors resulting in the reduction of molecular oxygen to two molecules of water"/>
    <property type="evidence" value="ECO:0007669"/>
    <property type="project" value="TreeGrafter"/>
</dbReference>
<sequence>MDDFPIHFGGTDVLNLSLKQPLRAESRAELDPHGARLGAVVPDVMPESQKQRVRRLAAHCQTYRGSVPRLAIQQLVTTLVPLVLVIGAMFATVEHAYWATLLLALPAAGLLVRAFIIQHDCGHGSFFASRPVNDFVGRCMSVLTFAPYGLWRREHAQHHATSGNLDRRGAGDIDTFTVSEYLALPLLQRLRYRLYRNPLFLFGIGVPAYFVILQRLPWMHALPPSQTWRSVLGLNIGLALFYAPLFYFFGWSNVLWVGLPVLHIASAAGGWLFFIQHQFEETTWDKAEGWDFQVAALLGSSYYKLPRVLNWFTGNIGLHHIHHLNSMIPNYRLMACLNASPELQSINQLSLRDSLRCARLKLWDETERRLIRFDELPATR</sequence>
<keyword evidence="1" id="KW-0472">Membrane</keyword>
<dbReference type="InterPro" id="IPR012171">
    <property type="entry name" value="Fatty_acid_desaturase"/>
</dbReference>
<organism evidence="3 4">
    <name type="scientific">Hyphomicrobium denitrificans (strain ATCC 51888 / DSM 1869 / NCIMB 11706 / TK 0415)</name>
    <dbReference type="NCBI Taxonomy" id="582899"/>
    <lineage>
        <taxon>Bacteria</taxon>
        <taxon>Pseudomonadati</taxon>
        <taxon>Pseudomonadota</taxon>
        <taxon>Alphaproteobacteria</taxon>
        <taxon>Hyphomicrobiales</taxon>
        <taxon>Hyphomicrobiaceae</taxon>
        <taxon>Hyphomicrobium</taxon>
    </lineage>
</organism>
<feature type="transmembrane region" description="Helical" evidence="1">
    <location>
        <begin position="96"/>
        <end position="116"/>
    </location>
</feature>
<name>D8JW64_HYPDA</name>
<keyword evidence="1" id="KW-1133">Transmembrane helix</keyword>
<evidence type="ECO:0000259" key="2">
    <source>
        <dbReference type="Pfam" id="PF00487"/>
    </source>
</evidence>
<dbReference type="InterPro" id="IPR005804">
    <property type="entry name" value="FA_desaturase_dom"/>
</dbReference>
<dbReference type="eggNOG" id="COG3239">
    <property type="taxonomic scope" value="Bacteria"/>
</dbReference>